<dbReference type="Gene3D" id="1.10.1200.10">
    <property type="entry name" value="ACP-like"/>
    <property type="match status" value="1"/>
</dbReference>
<dbReference type="AlphaFoldDB" id="E4N2H2"/>
<dbReference type="Pfam" id="PF00550">
    <property type="entry name" value="PP-binding"/>
    <property type="match status" value="1"/>
</dbReference>
<dbReference type="KEGG" id="ksk:KSE_65970"/>
<feature type="domain" description="Carrier" evidence="3">
    <location>
        <begin position="12"/>
        <end position="89"/>
    </location>
</feature>
<name>E4N2H2_KITSK</name>
<dbReference type="InterPro" id="IPR009081">
    <property type="entry name" value="PP-bd_ACP"/>
</dbReference>
<reference evidence="4 5" key="1">
    <citation type="journal article" date="2010" name="DNA Res.">
        <title>Genome sequence of Kitasatospora setae NBRC 14216T: an evolutionary snapshot of the family Streptomycetaceae.</title>
        <authorList>
            <person name="Ichikawa N."/>
            <person name="Oguchi A."/>
            <person name="Ikeda H."/>
            <person name="Ishikawa J."/>
            <person name="Kitani S."/>
            <person name="Watanabe Y."/>
            <person name="Nakamura S."/>
            <person name="Katano Y."/>
            <person name="Kishi E."/>
            <person name="Sasagawa M."/>
            <person name="Ankai A."/>
            <person name="Fukui S."/>
            <person name="Hashimoto Y."/>
            <person name="Kamata S."/>
            <person name="Otoguro M."/>
            <person name="Tanikawa S."/>
            <person name="Nihira T."/>
            <person name="Horinouchi S."/>
            <person name="Ohnishi Y."/>
            <person name="Hayakawa M."/>
            <person name="Kuzuyama T."/>
            <person name="Arisawa A."/>
            <person name="Nomoto F."/>
            <person name="Miura H."/>
            <person name="Takahashi Y."/>
            <person name="Fujita N."/>
        </authorList>
    </citation>
    <scope>NUCLEOTIDE SEQUENCE [LARGE SCALE GENOMIC DNA]</scope>
    <source>
        <strain evidence="5">ATCC 33774 / DSM 43861 / JCM 3304 / KCC A-0304 / NBRC 14216 / KM-6054</strain>
    </source>
</reference>
<gene>
    <name evidence="4" type="ordered locus">KSE_65970</name>
</gene>
<evidence type="ECO:0000256" key="2">
    <source>
        <dbReference type="ARBA" id="ARBA00022553"/>
    </source>
</evidence>
<keyword evidence="1" id="KW-0596">Phosphopantetheine</keyword>
<dbReference type="PROSITE" id="PS50075">
    <property type="entry name" value="CARRIER"/>
    <property type="match status" value="1"/>
</dbReference>
<dbReference type="SUPFAM" id="SSF47336">
    <property type="entry name" value="ACP-like"/>
    <property type="match status" value="1"/>
</dbReference>
<dbReference type="EMBL" id="AP010968">
    <property type="protein sequence ID" value="BAJ32356.1"/>
    <property type="molecule type" value="Genomic_DNA"/>
</dbReference>
<dbReference type="Proteomes" id="UP000007076">
    <property type="component" value="Chromosome"/>
</dbReference>
<keyword evidence="2" id="KW-0597">Phosphoprotein</keyword>
<dbReference type="eggNOG" id="COG0236">
    <property type="taxonomic scope" value="Bacteria"/>
</dbReference>
<dbReference type="InterPro" id="IPR036736">
    <property type="entry name" value="ACP-like_sf"/>
</dbReference>
<sequence>MQQDGNSVVVDRARFAELRDLAAEIFSATPEEVEAAESFVDDLGADSLLAIELVSRLEQVYDVVVDPEDIPLLVDLNTTYRVVAAGAGW</sequence>
<keyword evidence="5" id="KW-1185">Reference proteome</keyword>
<protein>
    <submittedName>
        <fullName evidence="4">Putative acyl carrier protein</fullName>
    </submittedName>
</protein>
<evidence type="ECO:0000313" key="5">
    <source>
        <dbReference type="Proteomes" id="UP000007076"/>
    </source>
</evidence>
<proteinExistence type="predicted"/>
<dbReference type="InterPro" id="IPR006162">
    <property type="entry name" value="Ppantetheine_attach_site"/>
</dbReference>
<dbReference type="HOGENOM" id="CLU_108696_7_1_11"/>
<organism evidence="4 5">
    <name type="scientific">Kitasatospora setae (strain ATCC 33774 / DSM 43861 / JCM 3304 / KCC A-0304 / NBRC 14216 / KM-6054)</name>
    <name type="common">Streptomyces setae</name>
    <dbReference type="NCBI Taxonomy" id="452652"/>
    <lineage>
        <taxon>Bacteria</taxon>
        <taxon>Bacillati</taxon>
        <taxon>Actinomycetota</taxon>
        <taxon>Actinomycetes</taxon>
        <taxon>Kitasatosporales</taxon>
        <taxon>Streptomycetaceae</taxon>
        <taxon>Kitasatospora</taxon>
    </lineage>
</organism>
<evidence type="ECO:0000259" key="3">
    <source>
        <dbReference type="PROSITE" id="PS50075"/>
    </source>
</evidence>
<evidence type="ECO:0000313" key="4">
    <source>
        <dbReference type="EMBL" id="BAJ32356.1"/>
    </source>
</evidence>
<dbReference type="PATRIC" id="fig|452652.3.peg.6623"/>
<dbReference type="PROSITE" id="PS00012">
    <property type="entry name" value="PHOSPHOPANTETHEINE"/>
    <property type="match status" value="1"/>
</dbReference>
<evidence type="ECO:0000256" key="1">
    <source>
        <dbReference type="ARBA" id="ARBA00022450"/>
    </source>
</evidence>
<dbReference type="RefSeq" id="WP_014139652.1">
    <property type="nucleotide sequence ID" value="NC_016109.1"/>
</dbReference>
<dbReference type="STRING" id="452652.KSE_65970"/>
<accession>E4N2H2</accession>